<dbReference type="Proteomes" id="UP000032142">
    <property type="component" value="Unassembled WGS sequence"/>
</dbReference>
<sequence>MAVSQGKVQSLLVCARGGGVAYEGCRETRSAILGLLHYNFRELGWKPRSAVFDLIHYNLRETRSAIFSLLHYNFRALGWWLKSASLQHQEVKIRRLRSTPLQLQGNKI</sequence>
<name>A0A0B0PZ86_GOSAR</name>
<proteinExistence type="predicted"/>
<evidence type="ECO:0000313" key="2">
    <source>
        <dbReference type="Proteomes" id="UP000032142"/>
    </source>
</evidence>
<reference evidence="2" key="1">
    <citation type="submission" date="2014-09" db="EMBL/GenBank/DDBJ databases">
        <authorList>
            <person name="Mudge J."/>
            <person name="Ramaraj T."/>
            <person name="Lindquist I.E."/>
            <person name="Bharti A.K."/>
            <person name="Sundararajan A."/>
            <person name="Cameron C.T."/>
            <person name="Woodward J.E."/>
            <person name="May G.D."/>
            <person name="Brubaker C."/>
            <person name="Broadhvest J."/>
            <person name="Wilkins T.A."/>
        </authorList>
    </citation>
    <scope>NUCLEOTIDE SEQUENCE</scope>
    <source>
        <strain evidence="2">cv. AKA8401</strain>
    </source>
</reference>
<dbReference type="GO" id="GO:0016740">
    <property type="term" value="F:transferase activity"/>
    <property type="evidence" value="ECO:0007669"/>
    <property type="project" value="UniProtKB-KW"/>
</dbReference>
<dbReference type="EMBL" id="KN452012">
    <property type="protein sequence ID" value="KHG29789.1"/>
    <property type="molecule type" value="Genomic_DNA"/>
</dbReference>
<gene>
    <name evidence="1" type="ORF">F383_36203</name>
</gene>
<evidence type="ECO:0000313" key="1">
    <source>
        <dbReference type="EMBL" id="KHG29789.1"/>
    </source>
</evidence>
<keyword evidence="2" id="KW-1185">Reference proteome</keyword>
<keyword evidence="1" id="KW-0808">Transferase</keyword>
<organism evidence="1 2">
    <name type="scientific">Gossypium arboreum</name>
    <name type="common">Tree cotton</name>
    <name type="synonym">Gossypium nanking</name>
    <dbReference type="NCBI Taxonomy" id="29729"/>
    <lineage>
        <taxon>Eukaryota</taxon>
        <taxon>Viridiplantae</taxon>
        <taxon>Streptophyta</taxon>
        <taxon>Embryophyta</taxon>
        <taxon>Tracheophyta</taxon>
        <taxon>Spermatophyta</taxon>
        <taxon>Magnoliopsida</taxon>
        <taxon>eudicotyledons</taxon>
        <taxon>Gunneridae</taxon>
        <taxon>Pentapetalae</taxon>
        <taxon>rosids</taxon>
        <taxon>malvids</taxon>
        <taxon>Malvales</taxon>
        <taxon>Malvaceae</taxon>
        <taxon>Malvoideae</taxon>
        <taxon>Gossypium</taxon>
    </lineage>
</organism>
<protein>
    <submittedName>
        <fullName evidence="1">Phospho-N-acetylmuramoyl-pentapeptide-transferase</fullName>
    </submittedName>
</protein>
<dbReference type="AlphaFoldDB" id="A0A0B0PZ86"/>
<accession>A0A0B0PZ86</accession>